<proteinExistence type="predicted"/>
<accession>A0A9N9BC20</accession>
<evidence type="ECO:0000256" key="1">
    <source>
        <dbReference type="SAM" id="Phobius"/>
    </source>
</evidence>
<keyword evidence="3" id="KW-1185">Reference proteome</keyword>
<feature type="transmembrane region" description="Helical" evidence="1">
    <location>
        <begin position="264"/>
        <end position="286"/>
    </location>
</feature>
<keyword evidence="1" id="KW-1133">Transmembrane helix</keyword>
<feature type="transmembrane region" description="Helical" evidence="1">
    <location>
        <begin position="170"/>
        <end position="190"/>
    </location>
</feature>
<feature type="transmembrane region" description="Helical" evidence="1">
    <location>
        <begin position="125"/>
        <end position="149"/>
    </location>
</feature>
<comment type="caution">
    <text evidence="2">The sequence shown here is derived from an EMBL/GenBank/DDBJ whole genome shotgun (WGS) entry which is preliminary data.</text>
</comment>
<reference evidence="2" key="1">
    <citation type="submission" date="2021-06" db="EMBL/GenBank/DDBJ databases">
        <authorList>
            <person name="Kallberg Y."/>
            <person name="Tangrot J."/>
            <person name="Rosling A."/>
        </authorList>
    </citation>
    <scope>NUCLEOTIDE SEQUENCE</scope>
    <source>
        <strain evidence="2">87-6 pot B 2015</strain>
    </source>
</reference>
<dbReference type="AlphaFoldDB" id="A0A9N9BC20"/>
<feature type="transmembrane region" description="Helical" evidence="1">
    <location>
        <begin position="44"/>
        <end position="65"/>
    </location>
</feature>
<sequence length="512" mass="59100">MSSLNSNNATYSDNDTMVILYQNHSYCDWRVTLSCEDGQMYKSLYVLNFIIIFLIATGCMVLLWYRINRQGCSIFFPKIPGTGFIRPNPVEGFLVWVIFWMIGRLLFIMIIWTDSFDNNYLIREILQELCWTCGSTGYAWFVIGTYLQIGSHLNSRQRPWRPNSKLTDRYLLLITIIAPISIWPITIACGYFRDNKNDRVADILISTKDALWGLWSGFGALGVFYFGKELCNVLRYHINVARRSNHITIARVERMQTGLEKIRFTLYIIMATNIYFVIYCLISSVYRVWIITHSKPLNIFMFLTYAFFTPICIIFVVATISIRTIQSYKRTTLLLSTKLSKNNTLNSMVEKNINHKDNKRINSNFSLRRSLSASNNLHKKRSILTVNGTEKQILPTPEIPELYSITSAIAAMDYLNLPISLSTDYYMTDQHQFDDLVAYTQFNNDVKLQAEEIGKRESGIGEIDDYQELPSMTIGLTSNITSIMSSGINELDEEKNDNLLKQPEKVVVRPEL</sequence>
<feature type="transmembrane region" description="Helical" evidence="1">
    <location>
        <begin position="298"/>
        <end position="320"/>
    </location>
</feature>
<evidence type="ECO:0000313" key="2">
    <source>
        <dbReference type="EMBL" id="CAG8560924.1"/>
    </source>
</evidence>
<keyword evidence="1" id="KW-0472">Membrane</keyword>
<feature type="transmembrane region" description="Helical" evidence="1">
    <location>
        <begin position="210"/>
        <end position="227"/>
    </location>
</feature>
<protein>
    <submittedName>
        <fullName evidence="2">15462_t:CDS:1</fullName>
    </submittedName>
</protein>
<evidence type="ECO:0000313" key="3">
    <source>
        <dbReference type="Proteomes" id="UP000789375"/>
    </source>
</evidence>
<keyword evidence="1" id="KW-0812">Transmembrane</keyword>
<feature type="transmembrane region" description="Helical" evidence="1">
    <location>
        <begin position="93"/>
        <end position="113"/>
    </location>
</feature>
<dbReference type="Proteomes" id="UP000789375">
    <property type="component" value="Unassembled WGS sequence"/>
</dbReference>
<name>A0A9N9BC20_FUNMO</name>
<dbReference type="EMBL" id="CAJVPP010001536">
    <property type="protein sequence ID" value="CAG8560924.1"/>
    <property type="molecule type" value="Genomic_DNA"/>
</dbReference>
<gene>
    <name evidence="2" type="ORF">FMOSSE_LOCUS6956</name>
</gene>
<organism evidence="2 3">
    <name type="scientific">Funneliformis mosseae</name>
    <name type="common">Endomycorrhizal fungus</name>
    <name type="synonym">Glomus mosseae</name>
    <dbReference type="NCBI Taxonomy" id="27381"/>
    <lineage>
        <taxon>Eukaryota</taxon>
        <taxon>Fungi</taxon>
        <taxon>Fungi incertae sedis</taxon>
        <taxon>Mucoromycota</taxon>
        <taxon>Glomeromycotina</taxon>
        <taxon>Glomeromycetes</taxon>
        <taxon>Glomerales</taxon>
        <taxon>Glomeraceae</taxon>
        <taxon>Funneliformis</taxon>
    </lineage>
</organism>